<evidence type="ECO:0000313" key="4">
    <source>
        <dbReference type="Proteomes" id="UP000799536"/>
    </source>
</evidence>
<dbReference type="EMBL" id="ML993971">
    <property type="protein sequence ID" value="KAF2201550.1"/>
    <property type="molecule type" value="Genomic_DNA"/>
</dbReference>
<comment type="caution">
    <text evidence="3">The sequence shown here is derived from an EMBL/GenBank/DDBJ whole genome shotgun (WGS) entry which is preliminary data.</text>
</comment>
<gene>
    <name evidence="3" type="ORF">GQ43DRAFT_32672</name>
</gene>
<feature type="chain" id="PRO_5040320195" evidence="2">
    <location>
        <begin position="19"/>
        <end position="300"/>
    </location>
</feature>
<feature type="signal peptide" evidence="2">
    <location>
        <begin position="1"/>
        <end position="18"/>
    </location>
</feature>
<reference evidence="3" key="1">
    <citation type="journal article" date="2020" name="Stud. Mycol.">
        <title>101 Dothideomycetes genomes: a test case for predicting lifestyles and emergence of pathogens.</title>
        <authorList>
            <person name="Haridas S."/>
            <person name="Albert R."/>
            <person name="Binder M."/>
            <person name="Bloem J."/>
            <person name="Labutti K."/>
            <person name="Salamov A."/>
            <person name="Andreopoulos B."/>
            <person name="Baker S."/>
            <person name="Barry K."/>
            <person name="Bills G."/>
            <person name="Bluhm B."/>
            <person name="Cannon C."/>
            <person name="Castanera R."/>
            <person name="Culley D."/>
            <person name="Daum C."/>
            <person name="Ezra D."/>
            <person name="Gonzalez J."/>
            <person name="Henrissat B."/>
            <person name="Kuo A."/>
            <person name="Liang C."/>
            <person name="Lipzen A."/>
            <person name="Lutzoni F."/>
            <person name="Magnuson J."/>
            <person name="Mondo S."/>
            <person name="Nolan M."/>
            <person name="Ohm R."/>
            <person name="Pangilinan J."/>
            <person name="Park H.-J."/>
            <person name="Ramirez L."/>
            <person name="Alfaro M."/>
            <person name="Sun H."/>
            <person name="Tritt A."/>
            <person name="Yoshinaga Y."/>
            <person name="Zwiers L.-H."/>
            <person name="Turgeon B."/>
            <person name="Goodwin S."/>
            <person name="Spatafora J."/>
            <person name="Crous P."/>
            <person name="Grigoriev I."/>
        </authorList>
    </citation>
    <scope>NUCLEOTIDE SEQUENCE</scope>
    <source>
        <strain evidence="3">ATCC 74209</strain>
    </source>
</reference>
<sequence length="300" mass="32760">MQFLTVASAALFVAGAAAKTDVTSFQGSFDAAQPYVKIWNKCGHKVYAWSVIKGENCPGGQAIEIEDGSFYAENFRDMDSDGTGVSIKISGEAHCDAQNLTQVEYCRTPTGPYKGNYIDMSYVNCQSGNCPSRKEGFYYKSGNQPDGMGGMKFKQDSFNNCPIFSCSSAEECAKYAYVKYNDDFATRFCDLEANWEVYLCDPKGPDGGNTYKPAPSSSSKESAPSSTAAASSSTKEVELPSVSIPIKDIKAAAVTPAPVPEEPKIKYETVVVTATAYQVVEEQYKHKRHAHGHRHQRFHA</sequence>
<dbReference type="SUPFAM" id="SSF49870">
    <property type="entry name" value="Osmotin, thaumatin-like protein"/>
    <property type="match status" value="1"/>
</dbReference>
<dbReference type="Pfam" id="PF04681">
    <property type="entry name" value="Bys1"/>
    <property type="match status" value="1"/>
</dbReference>
<proteinExistence type="predicted"/>
<evidence type="ECO:0000256" key="1">
    <source>
        <dbReference type="SAM" id="MobiDB-lite"/>
    </source>
</evidence>
<evidence type="ECO:0000313" key="3">
    <source>
        <dbReference type="EMBL" id="KAF2201550.1"/>
    </source>
</evidence>
<keyword evidence="4" id="KW-1185">Reference proteome</keyword>
<dbReference type="AlphaFoldDB" id="A0A9P4JLZ3"/>
<accession>A0A9P4JLZ3</accession>
<name>A0A9P4JLZ3_9PLEO</name>
<organism evidence="3 4">
    <name type="scientific">Delitschia confertaspora ATCC 74209</name>
    <dbReference type="NCBI Taxonomy" id="1513339"/>
    <lineage>
        <taxon>Eukaryota</taxon>
        <taxon>Fungi</taxon>
        <taxon>Dikarya</taxon>
        <taxon>Ascomycota</taxon>
        <taxon>Pezizomycotina</taxon>
        <taxon>Dothideomycetes</taxon>
        <taxon>Pleosporomycetidae</taxon>
        <taxon>Pleosporales</taxon>
        <taxon>Delitschiaceae</taxon>
        <taxon>Delitschia</taxon>
    </lineage>
</organism>
<dbReference type="Proteomes" id="UP000799536">
    <property type="component" value="Unassembled WGS sequence"/>
</dbReference>
<dbReference type="InterPro" id="IPR006771">
    <property type="entry name" value="CetA-like"/>
</dbReference>
<evidence type="ECO:0000256" key="2">
    <source>
        <dbReference type="SAM" id="SignalP"/>
    </source>
</evidence>
<feature type="region of interest" description="Disordered" evidence="1">
    <location>
        <begin position="209"/>
        <end position="234"/>
    </location>
</feature>
<keyword evidence="2" id="KW-0732">Signal</keyword>
<feature type="compositionally biased region" description="Low complexity" evidence="1">
    <location>
        <begin position="214"/>
        <end position="234"/>
    </location>
</feature>
<dbReference type="InterPro" id="IPR037176">
    <property type="entry name" value="Osmotin/thaumatin-like_sf"/>
</dbReference>
<dbReference type="OrthoDB" id="5144514at2759"/>
<protein>
    <submittedName>
        <fullName evidence="3">Uncharacterized protein</fullName>
    </submittedName>
</protein>